<sequence length="76" mass="8279">MIREGAAVRWTMLLTATARPSASNAPTITQCLASEPASRQGEILESSDRHEMLPKGQSELQVASIILIFRAARVSR</sequence>
<evidence type="ECO:0000313" key="3">
    <source>
        <dbReference type="Proteomes" id="UP000266188"/>
    </source>
</evidence>
<keyword evidence="3" id="KW-1185">Reference proteome</keyword>
<evidence type="ECO:0000313" key="2">
    <source>
        <dbReference type="EMBL" id="RJE16703.1"/>
    </source>
</evidence>
<accession>A0A3A2Z3C3</accession>
<dbReference type="AlphaFoldDB" id="A0A3A2Z3C3"/>
<comment type="caution">
    <text evidence="2">The sequence shown here is derived from an EMBL/GenBank/DDBJ whole genome shotgun (WGS) entry which is preliminary data.</text>
</comment>
<organism evidence="2 3">
    <name type="scientific">Aspergillus sclerotialis</name>
    <dbReference type="NCBI Taxonomy" id="2070753"/>
    <lineage>
        <taxon>Eukaryota</taxon>
        <taxon>Fungi</taxon>
        <taxon>Dikarya</taxon>
        <taxon>Ascomycota</taxon>
        <taxon>Pezizomycotina</taxon>
        <taxon>Eurotiomycetes</taxon>
        <taxon>Eurotiomycetidae</taxon>
        <taxon>Eurotiales</taxon>
        <taxon>Aspergillaceae</taxon>
        <taxon>Aspergillus</taxon>
        <taxon>Aspergillus subgen. Polypaecilum</taxon>
    </lineage>
</organism>
<proteinExistence type="predicted"/>
<gene>
    <name evidence="2" type="ORF">PHISCL_10960</name>
</gene>
<evidence type="ECO:0000256" key="1">
    <source>
        <dbReference type="SAM" id="MobiDB-lite"/>
    </source>
</evidence>
<dbReference type="EMBL" id="MVGC01003136">
    <property type="protein sequence ID" value="RJE16703.1"/>
    <property type="molecule type" value="Genomic_DNA"/>
</dbReference>
<protein>
    <submittedName>
        <fullName evidence="2">Uncharacterized protein</fullName>
    </submittedName>
</protein>
<feature type="non-terminal residue" evidence="2">
    <location>
        <position position="76"/>
    </location>
</feature>
<name>A0A3A2Z3C3_9EURO</name>
<dbReference type="Proteomes" id="UP000266188">
    <property type="component" value="Unassembled WGS sequence"/>
</dbReference>
<feature type="region of interest" description="Disordered" evidence="1">
    <location>
        <begin position="35"/>
        <end position="56"/>
    </location>
</feature>
<reference evidence="3" key="1">
    <citation type="submission" date="2017-02" db="EMBL/GenBank/DDBJ databases">
        <authorList>
            <person name="Tafer H."/>
            <person name="Lopandic K."/>
        </authorList>
    </citation>
    <scope>NUCLEOTIDE SEQUENCE [LARGE SCALE GENOMIC DNA]</scope>
    <source>
        <strain evidence="3">CBS 366.77</strain>
    </source>
</reference>